<dbReference type="Proteomes" id="UP000250266">
    <property type="component" value="Unassembled WGS sequence"/>
</dbReference>
<proteinExistence type="predicted"/>
<dbReference type="Gene3D" id="3.30.70.100">
    <property type="match status" value="1"/>
</dbReference>
<dbReference type="PANTHER" id="PTHR40624:SF1">
    <property type="entry name" value="BIOSYNTHESIS MONOOXYGENASE, PUTATIVE (AFU_ORTHOLOGUE AFUA_1G12025)-RELATED"/>
    <property type="match status" value="1"/>
</dbReference>
<dbReference type="Pfam" id="PF03992">
    <property type="entry name" value="ABM"/>
    <property type="match status" value="1"/>
</dbReference>
<feature type="domain" description="ABM" evidence="1">
    <location>
        <begin position="120"/>
        <end position="209"/>
    </location>
</feature>
<sequence>MARVSIFFRLTPKNQELNDALLKNLVSAADIASKDEPKTFKYSIAVPREGNTADPRSIYVIEEYADESGFELHAQQPDVQSILQKMRDGALADEPLALVLGIDDDFGFTRPEVAQLPDPFIAVTELFYKPGTGAEALRNLKAVSAASKQESGTLSLALYTDPNDADKLRIVGVYESQDYWINVHGKSKEVQEFQATTSDISAGVKVHLLKPIAGFLYKAKA</sequence>
<dbReference type="SUPFAM" id="SSF54909">
    <property type="entry name" value="Dimeric alpha+beta barrel"/>
    <property type="match status" value="2"/>
</dbReference>
<organism evidence="2 3">
    <name type="scientific">Lepidopterella palustris CBS 459.81</name>
    <dbReference type="NCBI Taxonomy" id="1314670"/>
    <lineage>
        <taxon>Eukaryota</taxon>
        <taxon>Fungi</taxon>
        <taxon>Dikarya</taxon>
        <taxon>Ascomycota</taxon>
        <taxon>Pezizomycotina</taxon>
        <taxon>Dothideomycetes</taxon>
        <taxon>Pleosporomycetidae</taxon>
        <taxon>Mytilinidiales</taxon>
        <taxon>Argynnaceae</taxon>
        <taxon>Lepidopterella</taxon>
    </lineage>
</organism>
<feature type="domain" description="ABM" evidence="1">
    <location>
        <begin position="2"/>
        <end position="100"/>
    </location>
</feature>
<gene>
    <name evidence="2" type="ORF">K432DRAFT_396472</name>
</gene>
<evidence type="ECO:0000313" key="2">
    <source>
        <dbReference type="EMBL" id="OCK76395.1"/>
    </source>
</evidence>
<reference evidence="2 3" key="1">
    <citation type="journal article" date="2016" name="Nat. Commun.">
        <title>Ectomycorrhizal ecology is imprinted in the genome of the dominant symbiotic fungus Cenococcum geophilum.</title>
        <authorList>
            <consortium name="DOE Joint Genome Institute"/>
            <person name="Peter M."/>
            <person name="Kohler A."/>
            <person name="Ohm R.A."/>
            <person name="Kuo A."/>
            <person name="Krutzmann J."/>
            <person name="Morin E."/>
            <person name="Arend M."/>
            <person name="Barry K.W."/>
            <person name="Binder M."/>
            <person name="Choi C."/>
            <person name="Clum A."/>
            <person name="Copeland A."/>
            <person name="Grisel N."/>
            <person name="Haridas S."/>
            <person name="Kipfer T."/>
            <person name="LaButti K."/>
            <person name="Lindquist E."/>
            <person name="Lipzen A."/>
            <person name="Maire R."/>
            <person name="Meier B."/>
            <person name="Mihaltcheva S."/>
            <person name="Molinier V."/>
            <person name="Murat C."/>
            <person name="Poggeler S."/>
            <person name="Quandt C.A."/>
            <person name="Sperisen C."/>
            <person name="Tritt A."/>
            <person name="Tisserant E."/>
            <person name="Crous P.W."/>
            <person name="Henrissat B."/>
            <person name="Nehls U."/>
            <person name="Egli S."/>
            <person name="Spatafora J.W."/>
            <person name="Grigoriev I.V."/>
            <person name="Martin F.M."/>
        </authorList>
    </citation>
    <scope>NUCLEOTIDE SEQUENCE [LARGE SCALE GENOMIC DNA]</scope>
    <source>
        <strain evidence="2 3">CBS 459.81</strain>
    </source>
</reference>
<dbReference type="InterPro" id="IPR011008">
    <property type="entry name" value="Dimeric_a/b-barrel"/>
</dbReference>
<protein>
    <recommendedName>
        <fullName evidence="1">ABM domain-containing protein</fullName>
    </recommendedName>
</protein>
<dbReference type="PROSITE" id="PS51725">
    <property type="entry name" value="ABM"/>
    <property type="match status" value="2"/>
</dbReference>
<dbReference type="InterPro" id="IPR007138">
    <property type="entry name" value="ABM_dom"/>
</dbReference>
<dbReference type="EMBL" id="KV745215">
    <property type="protein sequence ID" value="OCK76395.1"/>
    <property type="molecule type" value="Genomic_DNA"/>
</dbReference>
<dbReference type="OrthoDB" id="4520428at2759"/>
<evidence type="ECO:0000259" key="1">
    <source>
        <dbReference type="PROSITE" id="PS51725"/>
    </source>
</evidence>
<accession>A0A8E2E352</accession>
<keyword evidence="3" id="KW-1185">Reference proteome</keyword>
<evidence type="ECO:0000313" key="3">
    <source>
        <dbReference type="Proteomes" id="UP000250266"/>
    </source>
</evidence>
<dbReference type="PANTHER" id="PTHR40624">
    <property type="entry name" value="BIOSYNTHESIS MONOOXYGENASE, PUTATIVE (AFU_ORTHOLOGUE AFUA_1G12025)-RELATED"/>
    <property type="match status" value="1"/>
</dbReference>
<dbReference type="AlphaFoldDB" id="A0A8E2E352"/>
<name>A0A8E2E352_9PEZI</name>